<dbReference type="Pfam" id="PF13668">
    <property type="entry name" value="Ferritin_2"/>
    <property type="match status" value="1"/>
</dbReference>
<dbReference type="InterPro" id="IPR006311">
    <property type="entry name" value="TAT_signal"/>
</dbReference>
<proteinExistence type="predicted"/>
<organism evidence="2 3">
    <name type="scientific">Hymenobacter montanus</name>
    <dbReference type="NCBI Taxonomy" id="2771359"/>
    <lineage>
        <taxon>Bacteria</taxon>
        <taxon>Pseudomonadati</taxon>
        <taxon>Bacteroidota</taxon>
        <taxon>Cytophagia</taxon>
        <taxon>Cytophagales</taxon>
        <taxon>Hymenobacteraceae</taxon>
        <taxon>Hymenobacter</taxon>
    </lineage>
</organism>
<keyword evidence="1" id="KW-0732">Signal</keyword>
<reference evidence="2" key="1">
    <citation type="submission" date="2020-09" db="EMBL/GenBank/DDBJ databases">
        <authorList>
            <person name="Kim M.K."/>
        </authorList>
    </citation>
    <scope>NUCLEOTIDE SEQUENCE</scope>
    <source>
        <strain evidence="2">BT664</strain>
    </source>
</reference>
<evidence type="ECO:0000256" key="1">
    <source>
        <dbReference type="SAM" id="SignalP"/>
    </source>
</evidence>
<dbReference type="EMBL" id="JACXAD010000003">
    <property type="protein sequence ID" value="MBD2767091.1"/>
    <property type="molecule type" value="Genomic_DNA"/>
</dbReference>
<dbReference type="AlphaFoldDB" id="A0A927BAG5"/>
<name>A0A927BAG5_9BACT</name>
<gene>
    <name evidence="2" type="ORF">IC235_04175</name>
</gene>
<comment type="caution">
    <text evidence="2">The sequence shown here is derived from an EMBL/GenBank/DDBJ whole genome shotgun (WGS) entry which is preliminary data.</text>
</comment>
<keyword evidence="3" id="KW-1185">Reference proteome</keyword>
<feature type="signal peptide" evidence="1">
    <location>
        <begin position="1"/>
        <end position="33"/>
    </location>
</feature>
<evidence type="ECO:0000313" key="3">
    <source>
        <dbReference type="Proteomes" id="UP000612233"/>
    </source>
</evidence>
<sequence>MTSPFSQVPAGLPRRAFLRVAGASAATAGLVLAGCGKTDTPPVVNSNILYLGSTSTSAADVDAGLLNYFFLLKQLEAAFYQRVVDALPTDLPPAERAFFSDLRDHELVHRETLRYALGNRAYDAAAAQPLPFDFSSLTLTTRAGVLAAAQQLEDLGVAAYAGALRLVRTPDLVALVAKMSSVEARHAALLRDLRTPGSFAGDDVVVNAGVLQSVSLAKTPAQVIAEAKAFFLPIVVSTDLLPTA</sequence>
<protein>
    <submittedName>
        <fullName evidence="2">Ferritin-like domain-containing protein</fullName>
    </submittedName>
</protein>
<dbReference type="SUPFAM" id="SSF47240">
    <property type="entry name" value="Ferritin-like"/>
    <property type="match status" value="1"/>
</dbReference>
<feature type="chain" id="PRO_5037680431" evidence="1">
    <location>
        <begin position="34"/>
        <end position="244"/>
    </location>
</feature>
<evidence type="ECO:0000313" key="2">
    <source>
        <dbReference type="EMBL" id="MBD2767091.1"/>
    </source>
</evidence>
<dbReference type="RefSeq" id="WP_191003913.1">
    <property type="nucleotide sequence ID" value="NZ_JACXAD010000003.1"/>
</dbReference>
<dbReference type="PROSITE" id="PS51318">
    <property type="entry name" value="TAT"/>
    <property type="match status" value="1"/>
</dbReference>
<dbReference type="Proteomes" id="UP000612233">
    <property type="component" value="Unassembled WGS sequence"/>
</dbReference>
<dbReference type="InterPro" id="IPR009078">
    <property type="entry name" value="Ferritin-like_SF"/>
</dbReference>
<accession>A0A927BAG5</accession>